<keyword evidence="5 10" id="KW-0443">Lipid metabolism</keyword>
<dbReference type="SUPFAM" id="SSF53659">
    <property type="entry name" value="Isocitrate/Isopropylmalate dehydrogenase-like"/>
    <property type="match status" value="1"/>
</dbReference>
<comment type="catalytic activity">
    <reaction evidence="1 10">
        <text>a fatty acyl-[ACP] + phosphate = an acyl phosphate + holo-[ACP]</text>
        <dbReference type="Rhea" id="RHEA:42292"/>
        <dbReference type="Rhea" id="RHEA-COMP:9685"/>
        <dbReference type="Rhea" id="RHEA-COMP:14125"/>
        <dbReference type="ChEBI" id="CHEBI:43474"/>
        <dbReference type="ChEBI" id="CHEBI:59918"/>
        <dbReference type="ChEBI" id="CHEBI:64479"/>
        <dbReference type="ChEBI" id="CHEBI:138651"/>
        <dbReference type="EC" id="2.3.1.274"/>
    </reaction>
</comment>
<dbReference type="PIRSF" id="PIRSF002465">
    <property type="entry name" value="Phsphlp_syn_PlsX"/>
    <property type="match status" value="1"/>
</dbReference>
<comment type="pathway">
    <text evidence="10">Lipid metabolism; phospholipid metabolism.</text>
</comment>
<evidence type="ECO:0000256" key="4">
    <source>
        <dbReference type="ARBA" id="ARBA00022679"/>
    </source>
</evidence>
<dbReference type="PANTHER" id="PTHR30100">
    <property type="entry name" value="FATTY ACID/PHOSPHOLIPID SYNTHESIS PROTEIN PLSX"/>
    <property type="match status" value="1"/>
</dbReference>
<comment type="subcellular location">
    <subcellularLocation>
        <location evidence="10">Cytoplasm</location>
    </subcellularLocation>
    <text evidence="10">Associated with the membrane possibly through PlsY.</text>
</comment>
<dbReference type="GO" id="GO:0005737">
    <property type="term" value="C:cytoplasm"/>
    <property type="evidence" value="ECO:0007669"/>
    <property type="project" value="UniProtKB-SubCell"/>
</dbReference>
<dbReference type="InterPro" id="IPR012281">
    <property type="entry name" value="Phospholipid_synth_PlsX-like"/>
</dbReference>
<protein>
    <recommendedName>
        <fullName evidence="8 10">Phosphate acyltransferase</fullName>
        <ecNumber evidence="8 10">2.3.1.274</ecNumber>
    </recommendedName>
    <alternativeName>
        <fullName evidence="10">Acyl-ACP phosphotransacylase</fullName>
    </alternativeName>
    <alternativeName>
        <fullName evidence="10">Acyl-[acyl-carrier-protein]--phosphate acyltransferase</fullName>
    </alternativeName>
    <alternativeName>
        <fullName evidence="10">Phosphate-acyl-ACP acyltransferase</fullName>
    </alternativeName>
</protein>
<dbReference type="AlphaFoldDB" id="A0A1G7J5D0"/>
<dbReference type="Gene3D" id="3.40.718.10">
    <property type="entry name" value="Isopropylmalate Dehydrogenase"/>
    <property type="match status" value="1"/>
</dbReference>
<evidence type="ECO:0000256" key="8">
    <source>
        <dbReference type="ARBA" id="ARBA00024069"/>
    </source>
</evidence>
<dbReference type="GO" id="GO:0006633">
    <property type="term" value="P:fatty acid biosynthetic process"/>
    <property type="evidence" value="ECO:0007669"/>
    <property type="project" value="UniProtKB-UniRule"/>
</dbReference>
<gene>
    <name evidence="10" type="primary">plsX</name>
    <name evidence="11" type="ORF">SAMN04244550_01829</name>
</gene>
<proteinExistence type="inferred from homology"/>
<dbReference type="GO" id="GO:0043811">
    <property type="term" value="F:phosphate:acyl-[acyl carrier protein] acyltransferase activity"/>
    <property type="evidence" value="ECO:0007669"/>
    <property type="project" value="UniProtKB-UniRule"/>
</dbReference>
<keyword evidence="3 10" id="KW-0444">Lipid biosynthesis</keyword>
<dbReference type="Proteomes" id="UP000183812">
    <property type="component" value="Unassembled WGS sequence"/>
</dbReference>
<evidence type="ECO:0000256" key="2">
    <source>
        <dbReference type="ARBA" id="ARBA00022490"/>
    </source>
</evidence>
<name>A0A1G7J5D0_RHOCA</name>
<sequence length="399" mass="40902">MVKLFKQETTAAGAEADVTSSRGCPAAAQAPVSSGALISGVPVSAPLVLSIDAMGGDRGPAAVLDGIALARRTYPDLKFLVHGPEAELAPLVKARKLASCVTIRHATGVVTMHDKPAAVMRGGKDTSMWSTIDAVRDGAAQVAVSCGNTGALMAVSMLRLRKMPGVNRPAIAAFWPCKNPSGFNIMLDMGADVKAEARDLLTYALMGSSYARNALGLERPRVGLLNVGTEEHKGHAELKTAAEMIGAMETAGGYEFVGFVEGTDLPGSRVDVIVTDGFTGNVALKTGEGTAKFAGELMREAFTSSLLSKIGALLAVGALKRLKAKIDPRRVNGGVFLGLNGTVIKSHGSADATGVAAAIDLAARLAGLGFAERLAARVALASANGQDAASPEAGIENAK</sequence>
<dbReference type="InterPro" id="IPR003664">
    <property type="entry name" value="FA_synthesis"/>
</dbReference>
<comment type="similarity">
    <text evidence="10">Belongs to the PlsX family.</text>
</comment>
<keyword evidence="11" id="KW-0012">Acyltransferase</keyword>
<evidence type="ECO:0000256" key="7">
    <source>
        <dbReference type="ARBA" id="ARBA00023264"/>
    </source>
</evidence>
<accession>A0A1G7J5D0</accession>
<keyword evidence="2 10" id="KW-0963">Cytoplasm</keyword>
<evidence type="ECO:0000256" key="9">
    <source>
        <dbReference type="ARBA" id="ARBA00046608"/>
    </source>
</evidence>
<dbReference type="GO" id="GO:0008654">
    <property type="term" value="P:phospholipid biosynthetic process"/>
    <property type="evidence" value="ECO:0007669"/>
    <property type="project" value="UniProtKB-KW"/>
</dbReference>
<organism evidence="11 12">
    <name type="scientific">Rhodobacter capsulatus</name>
    <name type="common">Rhodopseudomonas capsulata</name>
    <dbReference type="NCBI Taxonomy" id="1061"/>
    <lineage>
        <taxon>Bacteria</taxon>
        <taxon>Pseudomonadati</taxon>
        <taxon>Pseudomonadota</taxon>
        <taxon>Alphaproteobacteria</taxon>
        <taxon>Rhodobacterales</taxon>
        <taxon>Rhodobacter group</taxon>
        <taxon>Rhodobacter</taxon>
    </lineage>
</organism>
<dbReference type="EMBL" id="FNAY01000008">
    <property type="protein sequence ID" value="SDF20182.1"/>
    <property type="molecule type" value="Genomic_DNA"/>
</dbReference>
<keyword evidence="7 10" id="KW-1208">Phospholipid metabolism</keyword>
<evidence type="ECO:0000256" key="5">
    <source>
        <dbReference type="ARBA" id="ARBA00023098"/>
    </source>
</evidence>
<evidence type="ECO:0000256" key="1">
    <source>
        <dbReference type="ARBA" id="ARBA00001232"/>
    </source>
</evidence>
<evidence type="ECO:0000256" key="6">
    <source>
        <dbReference type="ARBA" id="ARBA00023209"/>
    </source>
</evidence>
<evidence type="ECO:0000313" key="11">
    <source>
        <dbReference type="EMBL" id="SDF20182.1"/>
    </source>
</evidence>
<dbReference type="PANTHER" id="PTHR30100:SF1">
    <property type="entry name" value="PHOSPHATE ACYLTRANSFERASE"/>
    <property type="match status" value="1"/>
</dbReference>
<comment type="function">
    <text evidence="10">Catalyzes the reversible formation of acyl-phosphate (acyl-PO(4)) from acyl-[acyl-carrier-protein] (acyl-ACP). This enzyme utilizes acyl-ACP as fatty acyl donor, but not acyl-CoA.</text>
</comment>
<keyword evidence="4 10" id="KW-0808">Transferase</keyword>
<keyword evidence="6 10" id="KW-0594">Phospholipid biosynthesis</keyword>
<evidence type="ECO:0000256" key="10">
    <source>
        <dbReference type="HAMAP-Rule" id="MF_00019"/>
    </source>
</evidence>
<dbReference type="UniPathway" id="UPA00085"/>
<dbReference type="Pfam" id="PF02504">
    <property type="entry name" value="FA_synthesis"/>
    <property type="match status" value="1"/>
</dbReference>
<dbReference type="EC" id="2.3.1.274" evidence="8 10"/>
<reference evidence="11 12" key="1">
    <citation type="submission" date="2016-10" db="EMBL/GenBank/DDBJ databases">
        <authorList>
            <person name="de Groot N.N."/>
        </authorList>
    </citation>
    <scope>NUCLEOTIDE SEQUENCE [LARGE SCALE GENOMIC DNA]</scope>
    <source>
        <strain evidence="12">DSM 938 / 37b4</strain>
    </source>
</reference>
<dbReference type="NCBIfam" id="TIGR00182">
    <property type="entry name" value="plsX"/>
    <property type="match status" value="1"/>
</dbReference>
<dbReference type="HAMAP" id="MF_00019">
    <property type="entry name" value="PlsX"/>
    <property type="match status" value="1"/>
</dbReference>
<evidence type="ECO:0000256" key="3">
    <source>
        <dbReference type="ARBA" id="ARBA00022516"/>
    </source>
</evidence>
<evidence type="ECO:0000313" key="12">
    <source>
        <dbReference type="Proteomes" id="UP000183812"/>
    </source>
</evidence>
<comment type="subunit">
    <text evidence="9 10">Homodimer. Probably interacts with PlsY.</text>
</comment>